<protein>
    <submittedName>
        <fullName evidence="5">ParB/RepB/Spo0J family partition protein</fullName>
    </submittedName>
</protein>
<dbReference type="EMBL" id="JAXOJX010000017">
    <property type="protein sequence ID" value="MDZ5457379.1"/>
    <property type="molecule type" value="Genomic_DNA"/>
</dbReference>
<evidence type="ECO:0000256" key="2">
    <source>
        <dbReference type="SAM" id="Coils"/>
    </source>
</evidence>
<sequence>MSTKKREKVGDNIEFVIPPARPRTPDAVPSPAPQPAAKTGVGYTTAAIFNTNALRGKTEELQREVDGLKARTQELESDRGAQLLDAAQIVPSRWANRADASFSDQEFLALKAEIQDAGGNVQPIMVRPIEGEGNRFELVFGHRRHRACLDLGLPVLSVIKPLDDRELFAHMERENRNRKNLSPFEQGKMYRRALDEGLFPSMRALAADIGRGSTDVSEAIRIAELPQPVLDAFPSPNEIQFRWAKALADACQRDAVGVKARAHELRAERLPAAAVFKALTGVQDRRGARRSFTQERQLTLGDGRHAVIRNDGKRVVVELDPSLLPSERWEAFEEMLLRFVG</sequence>
<dbReference type="Pfam" id="PF02195">
    <property type="entry name" value="ParB_N"/>
    <property type="match status" value="1"/>
</dbReference>
<comment type="similarity">
    <text evidence="1">Belongs to the ParB family.</text>
</comment>
<dbReference type="SUPFAM" id="SSF110849">
    <property type="entry name" value="ParB/Sulfiredoxin"/>
    <property type="match status" value="1"/>
</dbReference>
<feature type="region of interest" description="Disordered" evidence="3">
    <location>
        <begin position="1"/>
        <end position="39"/>
    </location>
</feature>
<dbReference type="InterPro" id="IPR036086">
    <property type="entry name" value="ParB/Sulfiredoxin_sf"/>
</dbReference>
<dbReference type="PANTHER" id="PTHR33375">
    <property type="entry name" value="CHROMOSOME-PARTITIONING PROTEIN PARB-RELATED"/>
    <property type="match status" value="1"/>
</dbReference>
<gene>
    <name evidence="5" type="ORF">SM757_12440</name>
</gene>
<evidence type="ECO:0000313" key="5">
    <source>
        <dbReference type="EMBL" id="MDZ5457379.1"/>
    </source>
</evidence>
<feature type="coiled-coil region" evidence="2">
    <location>
        <begin position="51"/>
        <end position="78"/>
    </location>
</feature>
<keyword evidence="2" id="KW-0175">Coiled coil</keyword>
<evidence type="ECO:0000256" key="1">
    <source>
        <dbReference type="ARBA" id="ARBA00006295"/>
    </source>
</evidence>
<name>A0ABU5IE36_9BURK</name>
<evidence type="ECO:0000256" key="3">
    <source>
        <dbReference type="SAM" id="MobiDB-lite"/>
    </source>
</evidence>
<dbReference type="CDD" id="cd16405">
    <property type="entry name" value="RepB_like_N"/>
    <property type="match status" value="1"/>
</dbReference>
<dbReference type="PANTHER" id="PTHR33375:SF1">
    <property type="entry name" value="CHROMOSOME-PARTITIONING PROTEIN PARB-RELATED"/>
    <property type="match status" value="1"/>
</dbReference>
<evidence type="ECO:0000313" key="6">
    <source>
        <dbReference type="Proteomes" id="UP001293718"/>
    </source>
</evidence>
<comment type="caution">
    <text evidence="5">The sequence shown here is derived from an EMBL/GenBank/DDBJ whole genome shotgun (WGS) entry which is preliminary data.</text>
</comment>
<proteinExistence type="inferred from homology"/>
<organism evidence="5 6">
    <name type="scientific">Azohydromonas lata</name>
    <dbReference type="NCBI Taxonomy" id="45677"/>
    <lineage>
        <taxon>Bacteria</taxon>
        <taxon>Pseudomonadati</taxon>
        <taxon>Pseudomonadota</taxon>
        <taxon>Betaproteobacteria</taxon>
        <taxon>Burkholderiales</taxon>
        <taxon>Sphaerotilaceae</taxon>
        <taxon>Azohydromonas</taxon>
    </lineage>
</organism>
<dbReference type="InterPro" id="IPR004437">
    <property type="entry name" value="ParB/RepB/Spo0J"/>
</dbReference>
<dbReference type="RefSeq" id="WP_322465698.1">
    <property type="nucleotide sequence ID" value="NZ_JAXOJX010000017.1"/>
</dbReference>
<evidence type="ECO:0000259" key="4">
    <source>
        <dbReference type="SMART" id="SM00470"/>
    </source>
</evidence>
<dbReference type="Gene3D" id="1.10.10.2830">
    <property type="match status" value="1"/>
</dbReference>
<keyword evidence="6" id="KW-1185">Reference proteome</keyword>
<reference evidence="5 6" key="1">
    <citation type="submission" date="2023-11" db="EMBL/GenBank/DDBJ databases">
        <title>Draft genome of Azohydromonas lata strain H1 (DSM1123), a polyhydroxyalkanoate producer.</title>
        <authorList>
            <person name="Traversa D."/>
            <person name="D'Addabbo P."/>
            <person name="Pazzani C."/>
            <person name="Manzari C."/>
            <person name="Chiara M."/>
            <person name="Scrascia M."/>
        </authorList>
    </citation>
    <scope>NUCLEOTIDE SEQUENCE [LARGE SCALE GENOMIC DNA]</scope>
    <source>
        <strain evidence="5 6">H1</strain>
    </source>
</reference>
<accession>A0ABU5IE36</accession>
<dbReference type="Proteomes" id="UP001293718">
    <property type="component" value="Unassembled WGS sequence"/>
</dbReference>
<dbReference type="NCBIfam" id="TIGR00180">
    <property type="entry name" value="parB_part"/>
    <property type="match status" value="1"/>
</dbReference>
<dbReference type="InterPro" id="IPR037972">
    <property type="entry name" value="RepB_N"/>
</dbReference>
<dbReference type="InterPro" id="IPR050336">
    <property type="entry name" value="Chromosome_partition/occlusion"/>
</dbReference>
<dbReference type="Gene3D" id="3.90.1530.10">
    <property type="entry name" value="Conserved hypothetical protein from pyrococcus furiosus pfu- 392566-001, ParB domain"/>
    <property type="match status" value="1"/>
</dbReference>
<feature type="domain" description="ParB-like N-terminal" evidence="4">
    <location>
        <begin position="82"/>
        <end position="176"/>
    </location>
</feature>
<dbReference type="SUPFAM" id="SSF109709">
    <property type="entry name" value="KorB DNA-binding domain-like"/>
    <property type="match status" value="1"/>
</dbReference>
<dbReference type="InterPro" id="IPR003115">
    <property type="entry name" value="ParB_N"/>
</dbReference>
<dbReference type="SMART" id="SM00470">
    <property type="entry name" value="ParB"/>
    <property type="match status" value="1"/>
</dbReference>